<dbReference type="STRING" id="1196353.SAMN05444921_12619"/>
<evidence type="ECO:0000313" key="4">
    <source>
        <dbReference type="Proteomes" id="UP000199063"/>
    </source>
</evidence>
<accession>A0A1H0B2X2</accession>
<feature type="domain" description="Transposase DDE" evidence="2">
    <location>
        <begin position="3"/>
        <end position="117"/>
    </location>
</feature>
<keyword evidence="4" id="KW-1185">Reference proteome</keyword>
<evidence type="ECO:0000259" key="2">
    <source>
        <dbReference type="Pfam" id="PF13701"/>
    </source>
</evidence>
<protein>
    <submittedName>
        <fullName evidence="3">Transposase DDE domain group 1</fullName>
    </submittedName>
</protein>
<feature type="region of interest" description="Disordered" evidence="1">
    <location>
        <begin position="98"/>
        <end position="137"/>
    </location>
</feature>
<dbReference type="EMBL" id="FNHI01000026">
    <property type="protein sequence ID" value="SDN39955.1"/>
    <property type="molecule type" value="Genomic_DNA"/>
</dbReference>
<dbReference type="Proteomes" id="UP000199063">
    <property type="component" value="Unassembled WGS sequence"/>
</dbReference>
<name>A0A1H0B2X2_9ACTN</name>
<dbReference type="AlphaFoldDB" id="A0A1H0B2X2"/>
<dbReference type="InterPro" id="IPR025668">
    <property type="entry name" value="Tnp_DDE_dom"/>
</dbReference>
<proteinExistence type="predicted"/>
<evidence type="ECO:0000256" key="1">
    <source>
        <dbReference type="SAM" id="MobiDB-lite"/>
    </source>
</evidence>
<sequence length="137" mass="13964">MFGPVASDPTVSRLISTLASGGHRVLAALRTACAEVRERVWRLAGNAAPDAGGQVVVDIDGVLVLAHSEKQDAAATWKETFGHHPLMVFVDHGRGGSGEPVVGLPRPGNAGSNTAADHIEATRLGSGPNGSGAGGRR</sequence>
<feature type="compositionally biased region" description="Gly residues" evidence="1">
    <location>
        <begin position="127"/>
        <end position="137"/>
    </location>
</feature>
<evidence type="ECO:0000313" key="3">
    <source>
        <dbReference type="EMBL" id="SDN39955.1"/>
    </source>
</evidence>
<dbReference type="Pfam" id="PF13701">
    <property type="entry name" value="DDE_Tnp_1_4"/>
    <property type="match status" value="1"/>
</dbReference>
<organism evidence="3 4">
    <name type="scientific">Streptomyces wuyuanensis</name>
    <dbReference type="NCBI Taxonomy" id="1196353"/>
    <lineage>
        <taxon>Bacteria</taxon>
        <taxon>Bacillati</taxon>
        <taxon>Actinomycetota</taxon>
        <taxon>Actinomycetes</taxon>
        <taxon>Kitasatosporales</taxon>
        <taxon>Streptomycetaceae</taxon>
        <taxon>Streptomyces</taxon>
    </lineage>
</organism>
<gene>
    <name evidence="3" type="ORF">SAMN05444921_12619</name>
</gene>
<reference evidence="4" key="1">
    <citation type="submission" date="2016-10" db="EMBL/GenBank/DDBJ databases">
        <authorList>
            <person name="Varghese N."/>
            <person name="Submissions S."/>
        </authorList>
    </citation>
    <scope>NUCLEOTIDE SEQUENCE [LARGE SCALE GENOMIC DNA]</scope>
    <source>
        <strain evidence="4">CGMCC 4.7042</strain>
    </source>
</reference>